<accession>A0AA39XVT0</accession>
<dbReference type="PANTHER" id="PTHR45747:SF4">
    <property type="entry name" value="HISTONE-LYSINE N-METHYLTRANSFERASE E(Z)"/>
    <property type="match status" value="1"/>
</dbReference>
<feature type="compositionally biased region" description="Polar residues" evidence="3">
    <location>
        <begin position="97"/>
        <end position="112"/>
    </location>
</feature>
<dbReference type="SMART" id="SM00317">
    <property type="entry name" value="SET"/>
    <property type="match status" value="1"/>
</dbReference>
<feature type="region of interest" description="Disordered" evidence="3">
    <location>
        <begin position="72"/>
        <end position="249"/>
    </location>
</feature>
<organism evidence="5 6">
    <name type="scientific">Lasiodiplodia hormozganensis</name>
    <dbReference type="NCBI Taxonomy" id="869390"/>
    <lineage>
        <taxon>Eukaryota</taxon>
        <taxon>Fungi</taxon>
        <taxon>Dikarya</taxon>
        <taxon>Ascomycota</taxon>
        <taxon>Pezizomycotina</taxon>
        <taxon>Dothideomycetes</taxon>
        <taxon>Dothideomycetes incertae sedis</taxon>
        <taxon>Botryosphaeriales</taxon>
        <taxon>Botryosphaeriaceae</taxon>
        <taxon>Lasiodiplodia</taxon>
    </lineage>
</organism>
<feature type="compositionally biased region" description="Polar residues" evidence="3">
    <location>
        <begin position="552"/>
        <end position="562"/>
    </location>
</feature>
<dbReference type="InterPro" id="IPR046341">
    <property type="entry name" value="SET_dom_sf"/>
</dbReference>
<dbReference type="PANTHER" id="PTHR45747">
    <property type="entry name" value="HISTONE-LYSINE N-METHYLTRANSFERASE E(Z)"/>
    <property type="match status" value="1"/>
</dbReference>
<dbReference type="SUPFAM" id="SSF82199">
    <property type="entry name" value="SET domain"/>
    <property type="match status" value="1"/>
</dbReference>
<proteinExistence type="predicted"/>
<feature type="compositionally biased region" description="Basic and acidic residues" evidence="3">
    <location>
        <begin position="836"/>
        <end position="846"/>
    </location>
</feature>
<dbReference type="GO" id="GO:0003682">
    <property type="term" value="F:chromatin binding"/>
    <property type="evidence" value="ECO:0007669"/>
    <property type="project" value="TreeGrafter"/>
</dbReference>
<dbReference type="InterPro" id="IPR045318">
    <property type="entry name" value="EZH1/2-like"/>
</dbReference>
<dbReference type="GO" id="GO:0005634">
    <property type="term" value="C:nucleus"/>
    <property type="evidence" value="ECO:0007669"/>
    <property type="project" value="TreeGrafter"/>
</dbReference>
<sequence>MATSAVIDLVSDDDDNTVDLGHTRYGAQVQRTALNRTIVPDTLQPRRRSGFSSALAIATIDLTLEDDAAAGVAERPGSAGEGDLAPANEARPDSRSRNQNTSPRTPRTTAEGSSKPRASVSGDTDVAPKLTRVSAKTPPAALNSESPPMFPGRFAHLPGNPSGERHSGASASSTRPPPLNDGSTPAQAHVISDDEDGDNGDDDDLLIDEEKSTPATASRDTLSSGRSTEHVRPTTPPTPPSERETSPIKRLSPIAAEVAERVKQDWGVYPWEIATALNPPQFDATLVCDFCDLARDGCSLEKAKQLVEDQVKNRSAKLDGGPGYIITDDIKEARKIFNNLKKPSEEEQRGSSPETVVRPETDGARDRGNETLSNSIQPEELHPEPQDDNPLEALDSTPKDLLPIMSTEAKPTEHADITQTALPVTLLDMGSTESPKSNSCKVPPRDIPTSESFQDLQDTSGWSIESMRDLLNKRVKEIDEDREYFTKFRLGRARRIHHFPEPDTTAESSNDFISGPSIVPAKFAQQEFPWPNATAIQTRGAVKTGESKPRNQKTQEVFSHGSSKGIRSIISNPVDFYAVNTVPVPPYTNYVSLKQNVLAENHRTLMVYPYFDDNQDEDLAKKSLWDELQSRYNIVADELRRRRYNDALYRQKCGNVNIQRNVPKRTLLGQSEVQGFGLYAGERLKAGEYIGEYKGEIVTKEEAQEVDSTRAGNKLRFINNSAKAPNCEPRVMLCNTVVRIGLFANKDMAPGEEMFFNYNYPEEVTKHFWEKGQTQSGGTAFAVKTKKGGGKQKGKAANLSSDSEALASRRSAAPPSVSEALAMQKGLKAKKSAPKVKAEESSRSRIGETPLRGSSTISRYAWATTGKRPRRTALEKQKAWEELEEVLEDFDSFGESDQNTDSENDRPKKKGKKAKV</sequence>
<keyword evidence="1" id="KW-0805">Transcription regulation</keyword>
<evidence type="ECO:0000256" key="2">
    <source>
        <dbReference type="ARBA" id="ARBA00023163"/>
    </source>
</evidence>
<feature type="compositionally biased region" description="Basic residues" evidence="3">
    <location>
        <begin position="907"/>
        <end position="916"/>
    </location>
</feature>
<reference evidence="5" key="1">
    <citation type="submission" date="2023-06" db="EMBL/GenBank/DDBJ databases">
        <title>Multi-omics analyses reveal the molecular pathogenesis toolkit of Lasiodiplodia hormozganensis, a cross-kingdom pathogen.</title>
        <authorList>
            <person name="Felix C."/>
            <person name="Meneses R."/>
            <person name="Goncalves M.F.M."/>
            <person name="Tilleman L."/>
            <person name="Duarte A.S."/>
            <person name="Jorrin-Novo J.V."/>
            <person name="Van De Peer Y."/>
            <person name="Deforce D."/>
            <person name="Van Nieuwerburgh F."/>
            <person name="Esteves A.C."/>
            <person name="Alves A."/>
        </authorList>
    </citation>
    <scope>NUCLEOTIDE SEQUENCE</scope>
    <source>
        <strain evidence="5">CBS 339.90</strain>
    </source>
</reference>
<dbReference type="EMBL" id="JAUJDW010000080">
    <property type="protein sequence ID" value="KAK0640511.1"/>
    <property type="molecule type" value="Genomic_DNA"/>
</dbReference>
<feature type="region of interest" description="Disordered" evidence="3">
    <location>
        <begin position="429"/>
        <end position="454"/>
    </location>
</feature>
<feature type="compositionally biased region" description="Polar residues" evidence="3">
    <location>
        <begin position="431"/>
        <end position="440"/>
    </location>
</feature>
<dbReference type="AlphaFoldDB" id="A0AA39XVT0"/>
<feature type="compositionally biased region" description="Basic and acidic residues" evidence="3">
    <location>
        <begin position="357"/>
        <end position="369"/>
    </location>
</feature>
<feature type="region of interest" description="Disordered" evidence="3">
    <location>
        <begin position="340"/>
        <end position="397"/>
    </location>
</feature>
<evidence type="ECO:0000256" key="1">
    <source>
        <dbReference type="ARBA" id="ARBA00023015"/>
    </source>
</evidence>
<dbReference type="Proteomes" id="UP001175001">
    <property type="component" value="Unassembled WGS sequence"/>
</dbReference>
<feature type="compositionally biased region" description="Acidic residues" evidence="3">
    <location>
        <begin position="193"/>
        <end position="207"/>
    </location>
</feature>
<feature type="region of interest" description="Disordered" evidence="3">
    <location>
        <begin position="540"/>
        <end position="562"/>
    </location>
</feature>
<feature type="compositionally biased region" description="Low complexity" evidence="3">
    <location>
        <begin position="799"/>
        <end position="820"/>
    </location>
</feature>
<gene>
    <name evidence="5" type="primary">E(z)</name>
    <name evidence="5" type="ORF">DIS24_g9322</name>
</gene>
<evidence type="ECO:0000313" key="5">
    <source>
        <dbReference type="EMBL" id="KAK0640511.1"/>
    </source>
</evidence>
<feature type="compositionally biased region" description="Polar residues" evidence="3">
    <location>
        <begin position="213"/>
        <end position="226"/>
    </location>
</feature>
<dbReference type="Pfam" id="PF00856">
    <property type="entry name" value="SET"/>
    <property type="match status" value="1"/>
</dbReference>
<keyword evidence="2" id="KW-0804">Transcription</keyword>
<feature type="region of interest" description="Disordered" evidence="3">
    <location>
        <begin position="781"/>
        <end position="860"/>
    </location>
</feature>
<feature type="domain" description="SET" evidence="4">
    <location>
        <begin position="664"/>
        <end position="759"/>
    </location>
</feature>
<evidence type="ECO:0000259" key="4">
    <source>
        <dbReference type="PROSITE" id="PS50280"/>
    </source>
</evidence>
<dbReference type="Gene3D" id="2.170.270.10">
    <property type="entry name" value="SET domain"/>
    <property type="match status" value="1"/>
</dbReference>
<dbReference type="GO" id="GO:0031507">
    <property type="term" value="P:heterochromatin formation"/>
    <property type="evidence" value="ECO:0007669"/>
    <property type="project" value="TreeGrafter"/>
</dbReference>
<name>A0AA39XVT0_9PEZI</name>
<dbReference type="PROSITE" id="PS50280">
    <property type="entry name" value="SET"/>
    <property type="match status" value="1"/>
</dbReference>
<feature type="compositionally biased region" description="Acidic residues" evidence="3">
    <location>
        <begin position="890"/>
        <end position="902"/>
    </location>
</feature>
<feature type="compositionally biased region" description="Basic residues" evidence="3">
    <location>
        <begin position="784"/>
        <end position="794"/>
    </location>
</feature>
<keyword evidence="6" id="KW-1185">Reference proteome</keyword>
<protein>
    <submittedName>
        <fullName evidence="5">Histone-lysine N-methyltransferase E(Z)</fullName>
    </submittedName>
</protein>
<evidence type="ECO:0000313" key="6">
    <source>
        <dbReference type="Proteomes" id="UP001175001"/>
    </source>
</evidence>
<comment type="caution">
    <text evidence="5">The sequence shown here is derived from an EMBL/GenBank/DDBJ whole genome shotgun (WGS) entry which is preliminary data.</text>
</comment>
<dbReference type="GO" id="GO:0046976">
    <property type="term" value="F:histone H3K27 methyltransferase activity"/>
    <property type="evidence" value="ECO:0007669"/>
    <property type="project" value="TreeGrafter"/>
</dbReference>
<feature type="region of interest" description="Disordered" evidence="3">
    <location>
        <begin position="890"/>
        <end position="916"/>
    </location>
</feature>
<dbReference type="InterPro" id="IPR001214">
    <property type="entry name" value="SET_dom"/>
</dbReference>
<evidence type="ECO:0000256" key="3">
    <source>
        <dbReference type="SAM" id="MobiDB-lite"/>
    </source>
</evidence>